<reference evidence="1 3" key="1">
    <citation type="submission" date="2018-06" db="EMBL/GenBank/DDBJ databases">
        <title>Genomic Encyclopedia of Archaeal and Bacterial Type Strains, Phase II (KMG-II): from individual species to whole genera.</title>
        <authorList>
            <person name="Goeker M."/>
        </authorList>
    </citation>
    <scope>NUCLEOTIDE SEQUENCE [LARGE SCALE GENOMIC DNA]</scope>
    <source>
        <strain evidence="1 3">DSM 22686</strain>
    </source>
</reference>
<accession>A0A2W7QTG5</accession>
<dbReference type="Gene3D" id="2.40.360.20">
    <property type="match status" value="1"/>
</dbReference>
<dbReference type="Proteomes" id="UP000321927">
    <property type="component" value="Unassembled WGS sequence"/>
</dbReference>
<name>A0A2W7QTG5_9BACT</name>
<dbReference type="AlphaFoldDB" id="A0A2W7QTG5"/>
<dbReference type="OrthoDB" id="1523679at2"/>
<evidence type="ECO:0000313" key="3">
    <source>
        <dbReference type="Proteomes" id="UP000249115"/>
    </source>
</evidence>
<dbReference type="Proteomes" id="UP000249115">
    <property type="component" value="Unassembled WGS sequence"/>
</dbReference>
<evidence type="ECO:0000313" key="1">
    <source>
        <dbReference type="EMBL" id="PZX51534.1"/>
    </source>
</evidence>
<dbReference type="EMBL" id="QKZU01000018">
    <property type="protein sequence ID" value="PZX51534.1"/>
    <property type="molecule type" value="Genomic_DNA"/>
</dbReference>
<keyword evidence="4" id="KW-1185">Reference proteome</keyword>
<dbReference type="RefSeq" id="WP_086498851.1">
    <property type="nucleotide sequence ID" value="NZ_MSSV01000002.1"/>
</dbReference>
<evidence type="ECO:0000313" key="2">
    <source>
        <dbReference type="EMBL" id="TXD78816.1"/>
    </source>
</evidence>
<proteinExistence type="predicted"/>
<organism evidence="1 3">
    <name type="scientific">Algoriphagus ratkowskyi</name>
    <dbReference type="NCBI Taxonomy" id="57028"/>
    <lineage>
        <taxon>Bacteria</taxon>
        <taxon>Pseudomonadati</taxon>
        <taxon>Bacteroidota</taxon>
        <taxon>Cytophagia</taxon>
        <taxon>Cytophagales</taxon>
        <taxon>Cyclobacteriaceae</taxon>
        <taxon>Algoriphagus</taxon>
    </lineage>
</organism>
<comment type="caution">
    <text evidence="1">The sequence shown here is derived from an EMBL/GenBank/DDBJ whole genome shotgun (WGS) entry which is preliminary data.</text>
</comment>
<dbReference type="EMBL" id="VORV01000003">
    <property type="protein sequence ID" value="TXD78816.1"/>
    <property type="molecule type" value="Genomic_DNA"/>
</dbReference>
<sequence length="227" mass="26153">MRITLFLIITFLQLVPFISYGQDKEMLIEQIAGKKIERENFDKDGQLLGKQLFIIGELSQAGEMYKVEVVTELYNEKGQLNEKYSTTFQCNPKEFDVLLNVFPFSDPDDEKIKVEVISRDFKQLYDLQSSKSKSLKDIKLKMSIESGVLSFFGSKSLVTIKNRNRKTENGKVIISSTAVIEAYIMGIKIKTINYTVEEYLTERYVLISQKFTEDDGAYFTMSYNIAN</sequence>
<evidence type="ECO:0000313" key="4">
    <source>
        <dbReference type="Proteomes" id="UP000321927"/>
    </source>
</evidence>
<reference evidence="2 4" key="2">
    <citation type="submission" date="2019-08" db="EMBL/GenBank/DDBJ databases">
        <title>Genome of Algoriphagus ratkowskyi IC026.</title>
        <authorList>
            <person name="Bowman J.P."/>
        </authorList>
    </citation>
    <scope>NUCLEOTIDE SEQUENCE [LARGE SCALE GENOMIC DNA]</scope>
    <source>
        <strain evidence="2 4">IC026</strain>
    </source>
</reference>
<gene>
    <name evidence="2" type="ORF">ESW18_04645</name>
    <name evidence="1" type="ORF">LV84_03691</name>
</gene>
<protein>
    <submittedName>
        <fullName evidence="1">Uncharacterized protein</fullName>
    </submittedName>
</protein>